<accession>A0A1F6CXZ0</accession>
<proteinExistence type="predicted"/>
<organism evidence="2 3">
    <name type="scientific">Handelsmanbacteria sp. (strain RIFCSPLOWO2_12_FULL_64_10)</name>
    <dbReference type="NCBI Taxonomy" id="1817868"/>
    <lineage>
        <taxon>Bacteria</taxon>
        <taxon>Candidatus Handelsmaniibacteriota</taxon>
    </lineage>
</organism>
<dbReference type="EMBL" id="MFKF01000114">
    <property type="protein sequence ID" value="OGG54039.1"/>
    <property type="molecule type" value="Genomic_DNA"/>
</dbReference>
<evidence type="ECO:0000313" key="2">
    <source>
        <dbReference type="EMBL" id="OGG54039.1"/>
    </source>
</evidence>
<comment type="caution">
    <text evidence="2">The sequence shown here is derived from an EMBL/GenBank/DDBJ whole genome shotgun (WGS) entry which is preliminary data.</text>
</comment>
<dbReference type="Proteomes" id="UP000178606">
    <property type="component" value="Unassembled WGS sequence"/>
</dbReference>
<dbReference type="SUPFAM" id="SSF51658">
    <property type="entry name" value="Xylose isomerase-like"/>
    <property type="match status" value="1"/>
</dbReference>
<dbReference type="InterPro" id="IPR036237">
    <property type="entry name" value="Xyl_isomerase-like_sf"/>
</dbReference>
<evidence type="ECO:0000313" key="3">
    <source>
        <dbReference type="Proteomes" id="UP000178606"/>
    </source>
</evidence>
<gene>
    <name evidence="2" type="ORF">A3F84_06290</name>
</gene>
<evidence type="ECO:0000259" key="1">
    <source>
        <dbReference type="Pfam" id="PF01261"/>
    </source>
</evidence>
<name>A0A1F6CXZ0_HANXR</name>
<dbReference type="Gene3D" id="3.20.20.150">
    <property type="entry name" value="Divalent-metal-dependent TIM barrel enzymes"/>
    <property type="match status" value="1"/>
</dbReference>
<dbReference type="Pfam" id="PF01261">
    <property type="entry name" value="AP_endonuc_2"/>
    <property type="match status" value="1"/>
</dbReference>
<dbReference type="AlphaFoldDB" id="A0A1F6CXZ0"/>
<dbReference type="InterPro" id="IPR013022">
    <property type="entry name" value="Xyl_isomerase-like_TIM-brl"/>
</dbReference>
<sequence length="82" mass="8826">MNIEEKSVTDPIRAVGASLAHVHLCETNGGALGSGHLDFPAVFRALSDARYDKFVSVKIYRNASWEEGASGAMAFLKEMGLI</sequence>
<protein>
    <recommendedName>
        <fullName evidence="1">Xylose isomerase-like TIM barrel domain-containing protein</fullName>
    </recommendedName>
</protein>
<feature type="domain" description="Xylose isomerase-like TIM barrel" evidence="1">
    <location>
        <begin position="14"/>
        <end position="78"/>
    </location>
</feature>
<reference evidence="2 3" key="1">
    <citation type="journal article" date="2016" name="Nat. Commun.">
        <title>Thousands of microbial genomes shed light on interconnected biogeochemical processes in an aquifer system.</title>
        <authorList>
            <person name="Anantharaman K."/>
            <person name="Brown C.T."/>
            <person name="Hug L.A."/>
            <person name="Sharon I."/>
            <person name="Castelle C.J."/>
            <person name="Probst A.J."/>
            <person name="Thomas B.C."/>
            <person name="Singh A."/>
            <person name="Wilkins M.J."/>
            <person name="Karaoz U."/>
            <person name="Brodie E.L."/>
            <person name="Williams K.H."/>
            <person name="Hubbard S.S."/>
            <person name="Banfield J.F."/>
        </authorList>
    </citation>
    <scope>NUCLEOTIDE SEQUENCE [LARGE SCALE GENOMIC DNA]</scope>
    <source>
        <strain evidence="3">RIFCSPLOWO2_12_FULL_64_10</strain>
    </source>
</reference>